<dbReference type="KEGG" id="sde:Sde_0443"/>
<dbReference type="GeneID" id="98612141"/>
<dbReference type="AlphaFoldDB" id="Q21NM2"/>
<evidence type="ECO:0000313" key="1">
    <source>
        <dbReference type="EMBL" id="ABD79707.1"/>
    </source>
</evidence>
<dbReference type="OrthoDB" id="6636107at2"/>
<dbReference type="STRING" id="203122.Sde_0443"/>
<dbReference type="EMBL" id="CP000282">
    <property type="protein sequence ID" value="ABD79707.1"/>
    <property type="molecule type" value="Genomic_DNA"/>
</dbReference>
<dbReference type="eggNOG" id="ENOG502ZSG5">
    <property type="taxonomic scope" value="Bacteria"/>
</dbReference>
<dbReference type="RefSeq" id="WP_011466931.1">
    <property type="nucleotide sequence ID" value="NC_007912.1"/>
</dbReference>
<proteinExistence type="predicted"/>
<keyword evidence="2" id="KW-1185">Reference proteome</keyword>
<accession>Q21NM2</accession>
<evidence type="ECO:0000313" key="2">
    <source>
        <dbReference type="Proteomes" id="UP000001947"/>
    </source>
</evidence>
<dbReference type="Proteomes" id="UP000001947">
    <property type="component" value="Chromosome"/>
</dbReference>
<sequence length="308" mass="34434">MNSLKLIIIVCICALAVPVIALERVIGTKVQIEPPSYLEPTDQFPGFVDREYGTSIMITEIPGPFTKVSQGLNKSELAKQGMTVISKKSIKLGQQDAILIRASQIAYEIAFLKWMIAFGDENESVLVTGSYQEELDESLSGKIKETILSVRWAKNQEVDIFEGLTFRISETKNLKIAEKMGNAIILNVEGQVPQISDIQPYAIIASSFNDNFKIDNKLEYAKKRLKSINSLKDIEIVSAKETKLSNEDAIVILANAIEGKSGNDKFVYFSMVYAHGAYYVMYAVSEKKDKNEYVGEFKKLIDSFTLKI</sequence>
<dbReference type="HOGENOM" id="CLU_911746_0_0_6"/>
<protein>
    <submittedName>
        <fullName evidence="1">Uncharacterized protein</fullName>
    </submittedName>
</protein>
<organism evidence="1 2">
    <name type="scientific">Saccharophagus degradans (strain 2-40 / ATCC 43961 / DSM 17024)</name>
    <dbReference type="NCBI Taxonomy" id="203122"/>
    <lineage>
        <taxon>Bacteria</taxon>
        <taxon>Pseudomonadati</taxon>
        <taxon>Pseudomonadota</taxon>
        <taxon>Gammaproteobacteria</taxon>
        <taxon>Cellvibrionales</taxon>
        <taxon>Cellvibrionaceae</taxon>
        <taxon>Saccharophagus</taxon>
    </lineage>
</organism>
<gene>
    <name evidence="1" type="ordered locus">Sde_0443</name>
</gene>
<name>Q21NM2_SACD2</name>
<reference evidence="1 2" key="1">
    <citation type="journal article" date="2008" name="PLoS Genet.">
        <title>Complete genome sequence of the complex carbohydrate-degrading marine bacterium, Saccharophagus degradans strain 2-40 T.</title>
        <authorList>
            <person name="Weiner R.M."/>
            <person name="Taylor L.E.II."/>
            <person name="Henrissat B."/>
            <person name="Hauser L."/>
            <person name="Land M."/>
            <person name="Coutinho P.M."/>
            <person name="Rancurel C."/>
            <person name="Saunders E.H."/>
            <person name="Longmire A.G."/>
            <person name="Zhang H."/>
            <person name="Bayer E.A."/>
            <person name="Gilbert H.J."/>
            <person name="Larimer F."/>
            <person name="Zhulin I.B."/>
            <person name="Ekborg N.A."/>
            <person name="Lamed R."/>
            <person name="Richardson P.M."/>
            <person name="Borovok I."/>
            <person name="Hutcheson S."/>
        </authorList>
    </citation>
    <scope>NUCLEOTIDE SEQUENCE [LARGE SCALE GENOMIC DNA]</scope>
    <source>
        <strain evidence="2">2-40 / ATCC 43961 / DSM 17024</strain>
    </source>
</reference>